<protein>
    <submittedName>
        <fullName evidence="2">Uncharacterized protein</fullName>
    </submittedName>
</protein>
<evidence type="ECO:0000256" key="1">
    <source>
        <dbReference type="SAM" id="MobiDB-lite"/>
    </source>
</evidence>
<gene>
    <name evidence="2" type="ORF">SLNWT_0720</name>
</gene>
<sequence length="49" mass="4931">MAPVAGSPCPPGSGVVRGNPVGIRDCPAAVSENDSRHVHWAHGLGSDGR</sequence>
<dbReference type="AlphaFoldDB" id="A0A0B5EQM6"/>
<keyword evidence="3" id="KW-1185">Reference proteome</keyword>
<evidence type="ECO:0000313" key="2">
    <source>
        <dbReference type="EMBL" id="AJE81096.1"/>
    </source>
</evidence>
<name>A0A0B5EQM6_STRA4</name>
<reference evidence="2 3" key="1">
    <citation type="submission" date="2015-01" db="EMBL/GenBank/DDBJ databases">
        <title>Enhanced salinomycin production by adjusting the supply of polyketide extender units in Streptomyce albus DSM 41398.</title>
        <authorList>
            <person name="Lu C."/>
        </authorList>
    </citation>
    <scope>NUCLEOTIDE SEQUENCE [LARGE SCALE GENOMIC DNA]</scope>
    <source>
        <strain evidence="3">ATCC 21838 / DSM 41398 / FERM P-419 / JCM 4703 / NBRC 107858</strain>
    </source>
</reference>
<dbReference type="Proteomes" id="UP000031523">
    <property type="component" value="Chromosome"/>
</dbReference>
<proteinExistence type="predicted"/>
<accession>A0A0B5EQM6</accession>
<dbReference type="EMBL" id="CP010519">
    <property type="protein sequence ID" value="AJE81096.1"/>
    <property type="molecule type" value="Genomic_DNA"/>
</dbReference>
<evidence type="ECO:0000313" key="3">
    <source>
        <dbReference type="Proteomes" id="UP000031523"/>
    </source>
</evidence>
<dbReference type="KEGG" id="sals:SLNWT_0720"/>
<feature type="region of interest" description="Disordered" evidence="1">
    <location>
        <begin position="1"/>
        <end position="21"/>
    </location>
</feature>
<organism evidence="2 3">
    <name type="scientific">Streptomyces albus (strain ATCC 21838 / DSM 41398 / FERM P-419 / JCM 4703 / NBRC 107858)</name>
    <dbReference type="NCBI Taxonomy" id="1081613"/>
    <lineage>
        <taxon>Bacteria</taxon>
        <taxon>Bacillati</taxon>
        <taxon>Actinomycetota</taxon>
        <taxon>Actinomycetes</taxon>
        <taxon>Kitasatosporales</taxon>
        <taxon>Streptomycetaceae</taxon>
        <taxon>Streptomyces</taxon>
    </lineage>
</organism>